<dbReference type="Gene3D" id="2.70.70.10">
    <property type="entry name" value="Glucose Permease (Domain IIA)"/>
    <property type="match status" value="1"/>
</dbReference>
<keyword evidence="1" id="KW-0472">Membrane</keyword>
<feature type="signal peptide" evidence="2">
    <location>
        <begin position="1"/>
        <end position="20"/>
    </location>
</feature>
<accession>A0A5B9Q838</accession>
<dbReference type="InterPro" id="IPR011055">
    <property type="entry name" value="Dup_hybrid_motif"/>
</dbReference>
<dbReference type="GO" id="GO:0004222">
    <property type="term" value="F:metalloendopeptidase activity"/>
    <property type="evidence" value="ECO:0007669"/>
    <property type="project" value="TreeGrafter"/>
</dbReference>
<gene>
    <name evidence="4" type="ORF">Pr1d_08460</name>
</gene>
<evidence type="ECO:0000313" key="4">
    <source>
        <dbReference type="EMBL" id="QEG33582.1"/>
    </source>
</evidence>
<dbReference type="PANTHER" id="PTHR21666">
    <property type="entry name" value="PEPTIDASE-RELATED"/>
    <property type="match status" value="1"/>
</dbReference>
<protein>
    <submittedName>
        <fullName evidence="4">Putative peptidase</fullName>
    </submittedName>
</protein>
<dbReference type="Pfam" id="PF01551">
    <property type="entry name" value="Peptidase_M23"/>
    <property type="match status" value="1"/>
</dbReference>
<evidence type="ECO:0000256" key="1">
    <source>
        <dbReference type="SAM" id="Phobius"/>
    </source>
</evidence>
<dbReference type="InterPro" id="IPR016047">
    <property type="entry name" value="M23ase_b-sheet_dom"/>
</dbReference>
<name>A0A5B9Q838_9BACT</name>
<dbReference type="OrthoDB" id="5489603at2"/>
<feature type="chain" id="PRO_5022990384" evidence="2">
    <location>
        <begin position="21"/>
        <end position="389"/>
    </location>
</feature>
<dbReference type="SUPFAM" id="SSF51261">
    <property type="entry name" value="Duplicated hybrid motif"/>
    <property type="match status" value="1"/>
</dbReference>
<keyword evidence="5" id="KW-1185">Reference proteome</keyword>
<evidence type="ECO:0000313" key="5">
    <source>
        <dbReference type="Proteomes" id="UP000323917"/>
    </source>
</evidence>
<dbReference type="AlphaFoldDB" id="A0A5B9Q838"/>
<dbReference type="RefSeq" id="WP_148072327.1">
    <property type="nucleotide sequence ID" value="NZ_CP042913.1"/>
</dbReference>
<evidence type="ECO:0000256" key="2">
    <source>
        <dbReference type="SAM" id="SignalP"/>
    </source>
</evidence>
<keyword evidence="1" id="KW-0812">Transmembrane</keyword>
<feature type="domain" description="M23ase beta-sheet core" evidence="3">
    <location>
        <begin position="63"/>
        <end position="174"/>
    </location>
</feature>
<dbReference type="PANTHER" id="PTHR21666:SF270">
    <property type="entry name" value="MUREIN HYDROLASE ACTIVATOR ENVC"/>
    <property type="match status" value="1"/>
</dbReference>
<keyword evidence="1" id="KW-1133">Transmembrane helix</keyword>
<dbReference type="Proteomes" id="UP000323917">
    <property type="component" value="Chromosome"/>
</dbReference>
<dbReference type="CDD" id="cd12797">
    <property type="entry name" value="M23_peptidase"/>
    <property type="match status" value="1"/>
</dbReference>
<sequence precursor="true">MRCYLLTMFGFVIPAISCVAAQDFVLPIGGTPYEDWTIVNYVDLDPSSDIEDWRGGGYTYNGHNAIDFTLPNFAAMDAGVDVYAARSGTVIHINDGEYDRWSRVNPNPGDLPNYVVIDHGGGIVTEYLHLKNSSIPVAVGQSVSAGQKIGEVGSSGYSSDAHLHFAVYDSGTVVETYLDPASWWESPLAYAGDVAGTLDFGIVDHIPTTAELVDRPIDHDVFYRSDGSGQVAYSWVNLFGFDPGDDLDYYFYRPDGSEQAHWHWTTGEIRYGWWYAGIGLPAVPALGEWTLTAQRNGTTLYSDSFWVHTSPGDFTGDGIVDGNDFLTWQRDPNIGNLADWQANYGDGGMLTGTLAVPEPTTLAVVCIALIFTGSLPVFRSYRFRLGANS</sequence>
<organism evidence="4 5">
    <name type="scientific">Bythopirellula goksoeyrii</name>
    <dbReference type="NCBI Taxonomy" id="1400387"/>
    <lineage>
        <taxon>Bacteria</taxon>
        <taxon>Pseudomonadati</taxon>
        <taxon>Planctomycetota</taxon>
        <taxon>Planctomycetia</taxon>
        <taxon>Pirellulales</taxon>
        <taxon>Lacipirellulaceae</taxon>
        <taxon>Bythopirellula</taxon>
    </lineage>
</organism>
<proteinExistence type="predicted"/>
<reference evidence="4 5" key="1">
    <citation type="submission" date="2019-08" db="EMBL/GenBank/DDBJ databases">
        <title>Deep-cultivation of Planctomycetes and their phenomic and genomic characterization uncovers novel biology.</title>
        <authorList>
            <person name="Wiegand S."/>
            <person name="Jogler M."/>
            <person name="Boedeker C."/>
            <person name="Pinto D."/>
            <person name="Vollmers J."/>
            <person name="Rivas-Marin E."/>
            <person name="Kohn T."/>
            <person name="Peeters S.H."/>
            <person name="Heuer A."/>
            <person name="Rast P."/>
            <person name="Oberbeckmann S."/>
            <person name="Bunk B."/>
            <person name="Jeske O."/>
            <person name="Meyerdierks A."/>
            <person name="Storesund J.E."/>
            <person name="Kallscheuer N."/>
            <person name="Luecker S."/>
            <person name="Lage O.M."/>
            <person name="Pohl T."/>
            <person name="Merkel B.J."/>
            <person name="Hornburger P."/>
            <person name="Mueller R.-W."/>
            <person name="Bruemmer F."/>
            <person name="Labrenz M."/>
            <person name="Spormann A.M."/>
            <person name="Op den Camp H."/>
            <person name="Overmann J."/>
            <person name="Amann R."/>
            <person name="Jetten M.S.M."/>
            <person name="Mascher T."/>
            <person name="Medema M.H."/>
            <person name="Devos D.P."/>
            <person name="Kaster A.-K."/>
            <person name="Ovreas L."/>
            <person name="Rohde M."/>
            <person name="Galperin M.Y."/>
            <person name="Jogler C."/>
        </authorList>
    </citation>
    <scope>NUCLEOTIDE SEQUENCE [LARGE SCALE GENOMIC DNA]</scope>
    <source>
        <strain evidence="4 5">Pr1d</strain>
    </source>
</reference>
<dbReference type="KEGG" id="bgok:Pr1d_08460"/>
<keyword evidence="2" id="KW-0732">Signal</keyword>
<dbReference type="InterPro" id="IPR050570">
    <property type="entry name" value="Cell_wall_metabolism_enzyme"/>
</dbReference>
<evidence type="ECO:0000259" key="3">
    <source>
        <dbReference type="Pfam" id="PF01551"/>
    </source>
</evidence>
<feature type="transmembrane region" description="Helical" evidence="1">
    <location>
        <begin position="360"/>
        <end position="378"/>
    </location>
</feature>
<dbReference type="EMBL" id="CP042913">
    <property type="protein sequence ID" value="QEG33582.1"/>
    <property type="molecule type" value="Genomic_DNA"/>
</dbReference>